<reference evidence="1 2" key="1">
    <citation type="submission" date="2019-06" db="EMBL/GenBank/DDBJ databases">
        <title>Sequencing the genomes of 1000 actinobacteria strains.</title>
        <authorList>
            <person name="Klenk H.-P."/>
        </authorList>
    </citation>
    <scope>NUCLEOTIDE SEQUENCE [LARGE SCALE GENOMIC DNA]</scope>
    <source>
        <strain evidence="1 2">DSM 44826</strain>
    </source>
</reference>
<organism evidence="1 2">
    <name type="scientific">Kitasatospora viridis</name>
    <dbReference type="NCBI Taxonomy" id="281105"/>
    <lineage>
        <taxon>Bacteria</taxon>
        <taxon>Bacillati</taxon>
        <taxon>Actinomycetota</taxon>
        <taxon>Actinomycetes</taxon>
        <taxon>Kitasatosporales</taxon>
        <taxon>Streptomycetaceae</taxon>
        <taxon>Kitasatospora</taxon>
    </lineage>
</organism>
<evidence type="ECO:0000313" key="1">
    <source>
        <dbReference type="EMBL" id="TWF96554.1"/>
    </source>
</evidence>
<dbReference type="Proteomes" id="UP000317940">
    <property type="component" value="Unassembled WGS sequence"/>
</dbReference>
<evidence type="ECO:0000313" key="2">
    <source>
        <dbReference type="Proteomes" id="UP000317940"/>
    </source>
</evidence>
<dbReference type="EMBL" id="VIWT01000001">
    <property type="protein sequence ID" value="TWF96554.1"/>
    <property type="molecule type" value="Genomic_DNA"/>
</dbReference>
<keyword evidence="2" id="KW-1185">Reference proteome</keyword>
<protein>
    <recommendedName>
        <fullName evidence="3">Protein RecA</fullName>
    </recommendedName>
</protein>
<dbReference type="OrthoDB" id="3873597at2"/>
<proteinExistence type="predicted"/>
<evidence type="ECO:0008006" key="3">
    <source>
        <dbReference type="Google" id="ProtNLM"/>
    </source>
</evidence>
<dbReference type="AlphaFoldDB" id="A0A561UB13"/>
<dbReference type="RefSeq" id="WP_145902891.1">
    <property type="nucleotide sequence ID" value="NZ_BAAAMZ010000004.1"/>
</dbReference>
<sequence length="247" mass="24788">MVTPVLLPTATPVPGSFEQGGTVSVPAALAGLLPGRGLRRGAAVSVAGDVGLLLALGAGGAGDESWCAVVGLPEVGLLAATGYGIDPGRLLLVDQPGRQWPEVVAALAGAVELVLLRPTGPVAPQLAARLGAVLRRTGCVLLVAGAWPGAELRLGVRAGRWFGLGEGHGLLAGRQAEVVVEGRGAAARGRSGLLWLPDEHGVVRELTEAERAEAADWANRAPVPAAVGVGRGELPGDAVGRGRLTAV</sequence>
<accession>A0A561UB13</accession>
<name>A0A561UB13_9ACTN</name>
<gene>
    <name evidence="1" type="ORF">FHX73_11326</name>
</gene>
<comment type="caution">
    <text evidence="1">The sequence shown here is derived from an EMBL/GenBank/DDBJ whole genome shotgun (WGS) entry which is preliminary data.</text>
</comment>